<dbReference type="EMBL" id="MSTI01000066">
    <property type="protein sequence ID" value="OLV18494.1"/>
    <property type="molecule type" value="Genomic_DNA"/>
</dbReference>
<dbReference type="Pfam" id="PF16586">
    <property type="entry name" value="DUF5060"/>
    <property type="match status" value="1"/>
</dbReference>
<dbReference type="STRING" id="249408.BOO71_0005623"/>
<feature type="domain" description="DUF5060" evidence="1">
    <location>
        <begin position="24"/>
        <end position="98"/>
    </location>
</feature>
<gene>
    <name evidence="2" type="ORF">BOO71_0005623</name>
</gene>
<dbReference type="SUPFAM" id="SSF51445">
    <property type="entry name" value="(Trans)glycosidases"/>
    <property type="match status" value="1"/>
</dbReference>
<reference evidence="2 3" key="1">
    <citation type="submission" date="2017-01" db="EMBL/GenBank/DDBJ databases">
        <title>Genome Analysis of Deinococcus marmoris KOPRI26562.</title>
        <authorList>
            <person name="Kim J.H."/>
            <person name="Oh H.-M."/>
        </authorList>
    </citation>
    <scope>NUCLEOTIDE SEQUENCE [LARGE SCALE GENOMIC DNA]</scope>
    <source>
        <strain evidence="2 3">KOPRI26562</strain>
    </source>
</reference>
<dbReference type="GO" id="GO:0016985">
    <property type="term" value="F:mannan endo-1,4-beta-mannosidase activity"/>
    <property type="evidence" value="ECO:0007669"/>
    <property type="project" value="TreeGrafter"/>
</dbReference>
<dbReference type="PROSITE" id="PS50194">
    <property type="entry name" value="FILAMIN_REPEAT"/>
    <property type="match status" value="1"/>
</dbReference>
<dbReference type="AlphaFoldDB" id="A0A1U7P002"/>
<organism evidence="2 3">
    <name type="scientific">Deinococcus marmoris</name>
    <dbReference type="NCBI Taxonomy" id="249408"/>
    <lineage>
        <taxon>Bacteria</taxon>
        <taxon>Thermotogati</taxon>
        <taxon>Deinococcota</taxon>
        <taxon>Deinococci</taxon>
        <taxon>Deinococcales</taxon>
        <taxon>Deinococcaceae</taxon>
        <taxon>Deinococcus</taxon>
    </lineage>
</organism>
<comment type="caution">
    <text evidence="2">The sequence shown here is derived from an EMBL/GenBank/DDBJ whole genome shotgun (WGS) entry which is preliminary data.</text>
</comment>
<dbReference type="Proteomes" id="UP000186607">
    <property type="component" value="Unassembled WGS sequence"/>
</dbReference>
<dbReference type="InterPro" id="IPR045053">
    <property type="entry name" value="MAN-like"/>
</dbReference>
<protein>
    <recommendedName>
        <fullName evidence="1">DUF5060 domain-containing protein</fullName>
    </recommendedName>
</protein>
<dbReference type="InterPro" id="IPR017853">
    <property type="entry name" value="GH"/>
</dbReference>
<accession>A0A1U7P002</accession>
<dbReference type="InterPro" id="IPR032260">
    <property type="entry name" value="DUF5060"/>
</dbReference>
<dbReference type="PANTHER" id="PTHR31451:SF39">
    <property type="entry name" value="MANNAN ENDO-1,4-BETA-MANNOSIDASE 1"/>
    <property type="match status" value="1"/>
</dbReference>
<dbReference type="PANTHER" id="PTHR31451">
    <property type="match status" value="1"/>
</dbReference>
<evidence type="ECO:0000313" key="3">
    <source>
        <dbReference type="Proteomes" id="UP000186607"/>
    </source>
</evidence>
<evidence type="ECO:0000313" key="2">
    <source>
        <dbReference type="EMBL" id="OLV18494.1"/>
    </source>
</evidence>
<name>A0A1U7P002_9DEIO</name>
<dbReference type="GO" id="GO:0005576">
    <property type="term" value="C:extracellular region"/>
    <property type="evidence" value="ECO:0007669"/>
    <property type="project" value="UniProtKB-SubCell"/>
</dbReference>
<keyword evidence="3" id="KW-1185">Reference proteome</keyword>
<dbReference type="Gene3D" id="3.20.20.80">
    <property type="entry name" value="Glycosidases"/>
    <property type="match status" value="1"/>
</dbReference>
<dbReference type="InterPro" id="IPR013783">
    <property type="entry name" value="Ig-like_fold"/>
</dbReference>
<evidence type="ECO:0000259" key="1">
    <source>
        <dbReference type="Pfam" id="PF16586"/>
    </source>
</evidence>
<dbReference type="Gene3D" id="2.60.40.10">
    <property type="entry name" value="Immunoglobulins"/>
    <property type="match status" value="1"/>
</dbReference>
<proteinExistence type="predicted"/>
<dbReference type="InterPro" id="IPR017868">
    <property type="entry name" value="Filamin/ABP280_repeat-like"/>
</dbReference>
<sequence length="583" mass="64503">MFAAAQTGTAPTKLSLTAPTAAARTFEPLDMALTTDGTFANPYDPAQAQLDVSFTSPAGKTMTVPAFWYQDFDRATLKPKGTAGWRVRFTPTSVGKWTASAAFTKPGLKSAPLTFNVAASDSPGFVRIDKQNPRYFAHDNGKTQQFYFPIGLNLGWASEQPGTIGSTLDSYERWLTQLSKNGGTIARVWMADWGFGVEGKDTGLGNYGGRQLQAWMLEQMFEMARERGVNIELVLLYHGAFSTTVNPEWASNPYNAANGGPLKLPGDFVTNPQARDLFKRRLRYIAARYAAQPNLFAWEWWNEVNWTPISDGDLKPWIKEMTGVLKSYDPYNHLISSSYAYGGTSDLWKLPEIDFSQQHDYAGRDPLVWGRRDIESFIETAPNKPVLLAEVGYSANGTGEPLIRDEIHFHNAIWAAPFAGYASSGMYWWWDTFVDPQNQWPQYKGLADFLKGENLGLMTGQDAEVGTPDAAALTLQSKTRALIWLRSSTYDAGEANAAYSKALIAQKAGPDWKYDMPIRYKATVKVDGLSDGAYTAYWYAPQKNVWLSVIPVAVKGGSVTLNAPSFDKDLAVKIVPVGEPRTP</sequence>